<accession>A0AA85JSE0</accession>
<dbReference type="PANTHER" id="PTHR11088:SF89">
    <property type="entry name" value="TRNA DIMETHYLALLYLTRANSFERASE"/>
    <property type="match status" value="1"/>
</dbReference>
<sequence length="519" mass="58643">MFRVFILASSSRLLFCRMFQQSILPSSSCQLPVIAVCGATGTGKSKLAISLANVFNGEVINFDALQLYRGLTIATNKVSPAECLGIPHHLIDIFHPENGQKYDVHAYRDICLPVIENVRNAKKKLAILAGGTHYYLEAVLWKDFLASKYTVSDTRDKIKREISFDDPKQCYDLLYKLRPNLAAHLHPNNVRKVKRALLDVLSESEGESTDENTKKDVPNRSVIPRYPGQSLILWLDCASDVLNTHLNKRVDMMLESGLISELDSFLKEAKLASMSSTSKCIEAEITDNCDDNKQIRVEKLRNMFSEDLETVSDPSVRRGVLQSIGFKEFSDYLALLPNERDSPEAKVLLNQAAENVKSSTRQYARRQVSWIRNRFLRRPVEGSIPVYRIDVTTFLQSGSIDIWNNSIIAPVVRLICNELKKVGDSTFEALKNTDFLQSFLDICPENCCPTPEPFSLVKSDYSATPDDIQSPFICSVCSGRIFTQRDDWEAHLKSKGHQKRTAKHRKRLLKEKAMGTLKS</sequence>
<reference evidence="8" key="1">
    <citation type="submission" date="2022-06" db="EMBL/GenBank/DDBJ databases">
        <authorList>
            <person name="Berger JAMES D."/>
            <person name="Berger JAMES D."/>
        </authorList>
    </citation>
    <scope>NUCLEOTIDE SEQUENCE [LARGE SCALE GENOMIC DNA]</scope>
</reference>
<dbReference type="InterPro" id="IPR039657">
    <property type="entry name" value="Dimethylallyltransferase"/>
</dbReference>
<dbReference type="SMART" id="SM00451">
    <property type="entry name" value="ZnF_U1"/>
    <property type="match status" value="1"/>
</dbReference>
<keyword evidence="8" id="KW-1185">Reference proteome</keyword>
<protein>
    <recommendedName>
        <fullName evidence="7">U1-type domain-containing protein</fullName>
    </recommendedName>
</protein>
<feature type="chain" id="PRO_5041672775" description="U1-type domain-containing protein" evidence="6">
    <location>
        <begin position="17"/>
        <end position="519"/>
    </location>
</feature>
<evidence type="ECO:0000256" key="5">
    <source>
        <dbReference type="RuleBase" id="RU003785"/>
    </source>
</evidence>
<organism evidence="8 9">
    <name type="scientific">Trichobilharzia regenti</name>
    <name type="common">Nasal bird schistosome</name>
    <dbReference type="NCBI Taxonomy" id="157069"/>
    <lineage>
        <taxon>Eukaryota</taxon>
        <taxon>Metazoa</taxon>
        <taxon>Spiralia</taxon>
        <taxon>Lophotrochozoa</taxon>
        <taxon>Platyhelminthes</taxon>
        <taxon>Trematoda</taxon>
        <taxon>Digenea</taxon>
        <taxon>Strigeidida</taxon>
        <taxon>Schistosomatoidea</taxon>
        <taxon>Schistosomatidae</taxon>
        <taxon>Trichobilharzia</taxon>
    </lineage>
</organism>
<evidence type="ECO:0000256" key="3">
    <source>
        <dbReference type="ARBA" id="ARBA00022741"/>
    </source>
</evidence>
<feature type="domain" description="U1-type" evidence="7">
    <location>
        <begin position="469"/>
        <end position="504"/>
    </location>
</feature>
<dbReference type="GO" id="GO:0052381">
    <property type="term" value="F:tRNA dimethylallyltransferase activity"/>
    <property type="evidence" value="ECO:0007669"/>
    <property type="project" value="InterPro"/>
</dbReference>
<proteinExistence type="inferred from homology"/>
<reference evidence="9" key="2">
    <citation type="submission" date="2023-11" db="UniProtKB">
        <authorList>
            <consortium name="WormBaseParasite"/>
        </authorList>
    </citation>
    <scope>IDENTIFICATION</scope>
</reference>
<keyword evidence="3 5" id="KW-0547">Nucleotide-binding</keyword>
<evidence type="ECO:0000256" key="4">
    <source>
        <dbReference type="ARBA" id="ARBA00022840"/>
    </source>
</evidence>
<dbReference type="InterPro" id="IPR003604">
    <property type="entry name" value="Matrin/U1-like-C_Znf_C2H2"/>
</dbReference>
<name>A0AA85JSE0_TRIRE</name>
<keyword evidence="2 5" id="KW-0808">Transferase</keyword>
<dbReference type="Proteomes" id="UP000050795">
    <property type="component" value="Unassembled WGS sequence"/>
</dbReference>
<comment type="similarity">
    <text evidence="1 5">Belongs to the IPP transferase family.</text>
</comment>
<dbReference type="GO" id="GO:0005524">
    <property type="term" value="F:ATP binding"/>
    <property type="evidence" value="ECO:0007669"/>
    <property type="project" value="UniProtKB-KW"/>
</dbReference>
<dbReference type="GO" id="GO:0003676">
    <property type="term" value="F:nucleic acid binding"/>
    <property type="evidence" value="ECO:0007669"/>
    <property type="project" value="InterPro"/>
</dbReference>
<dbReference type="Gene3D" id="1.10.20.140">
    <property type="match status" value="1"/>
</dbReference>
<dbReference type="HAMAP" id="MF_00185">
    <property type="entry name" value="IPP_trans"/>
    <property type="match status" value="1"/>
</dbReference>
<dbReference type="PANTHER" id="PTHR11088">
    <property type="entry name" value="TRNA DIMETHYLALLYLTRANSFERASE"/>
    <property type="match status" value="1"/>
</dbReference>
<keyword evidence="6" id="KW-0732">Signal</keyword>
<keyword evidence="4 5" id="KW-0067">ATP-binding</keyword>
<evidence type="ECO:0000256" key="6">
    <source>
        <dbReference type="SAM" id="SignalP"/>
    </source>
</evidence>
<dbReference type="Gene3D" id="3.40.50.300">
    <property type="entry name" value="P-loop containing nucleotide triphosphate hydrolases"/>
    <property type="match status" value="1"/>
</dbReference>
<dbReference type="GO" id="GO:0005739">
    <property type="term" value="C:mitochondrion"/>
    <property type="evidence" value="ECO:0007669"/>
    <property type="project" value="TreeGrafter"/>
</dbReference>
<evidence type="ECO:0000259" key="7">
    <source>
        <dbReference type="SMART" id="SM00451"/>
    </source>
</evidence>
<dbReference type="NCBIfam" id="TIGR00174">
    <property type="entry name" value="miaA"/>
    <property type="match status" value="1"/>
</dbReference>
<dbReference type="InterPro" id="IPR018022">
    <property type="entry name" value="IPT"/>
</dbReference>
<dbReference type="AlphaFoldDB" id="A0AA85JSE0"/>
<feature type="signal peptide" evidence="6">
    <location>
        <begin position="1"/>
        <end position="16"/>
    </location>
</feature>
<dbReference type="InterPro" id="IPR027417">
    <property type="entry name" value="P-loop_NTPase"/>
</dbReference>
<dbReference type="Pfam" id="PF01715">
    <property type="entry name" value="IPPT"/>
    <property type="match status" value="1"/>
</dbReference>
<dbReference type="SUPFAM" id="SSF52540">
    <property type="entry name" value="P-loop containing nucleoside triphosphate hydrolases"/>
    <property type="match status" value="1"/>
</dbReference>
<evidence type="ECO:0000313" key="8">
    <source>
        <dbReference type="Proteomes" id="UP000050795"/>
    </source>
</evidence>
<evidence type="ECO:0000313" key="9">
    <source>
        <dbReference type="WBParaSite" id="TREG1_42360.1"/>
    </source>
</evidence>
<evidence type="ECO:0000256" key="2">
    <source>
        <dbReference type="ARBA" id="ARBA00022679"/>
    </source>
</evidence>
<dbReference type="GO" id="GO:0008270">
    <property type="term" value="F:zinc ion binding"/>
    <property type="evidence" value="ECO:0007669"/>
    <property type="project" value="InterPro"/>
</dbReference>
<evidence type="ECO:0000256" key="1">
    <source>
        <dbReference type="ARBA" id="ARBA00005842"/>
    </source>
</evidence>
<dbReference type="GO" id="GO:0006400">
    <property type="term" value="P:tRNA modification"/>
    <property type="evidence" value="ECO:0007669"/>
    <property type="project" value="TreeGrafter"/>
</dbReference>
<dbReference type="WBParaSite" id="TREG1_42360.1">
    <property type="protein sequence ID" value="TREG1_42360.1"/>
    <property type="gene ID" value="TREG1_42360"/>
</dbReference>